<dbReference type="EMBL" id="FNMV01000007">
    <property type="protein sequence ID" value="SDX11573.1"/>
    <property type="molecule type" value="Genomic_DNA"/>
</dbReference>
<dbReference type="RefSeq" id="WP_091431802.1">
    <property type="nucleotide sequence ID" value="NZ_FNMV01000007.1"/>
</dbReference>
<organism evidence="1 2">
    <name type="scientific">Flavobacterium degerlachei</name>
    <dbReference type="NCBI Taxonomy" id="229203"/>
    <lineage>
        <taxon>Bacteria</taxon>
        <taxon>Pseudomonadati</taxon>
        <taxon>Bacteroidota</taxon>
        <taxon>Flavobacteriia</taxon>
        <taxon>Flavobacteriales</taxon>
        <taxon>Flavobacteriaceae</taxon>
        <taxon>Flavobacterium</taxon>
    </lineage>
</organism>
<accession>A0A1H2Z2A6</accession>
<reference evidence="2" key="1">
    <citation type="submission" date="2016-10" db="EMBL/GenBank/DDBJ databases">
        <authorList>
            <person name="Varghese N."/>
            <person name="Submissions S."/>
        </authorList>
    </citation>
    <scope>NUCLEOTIDE SEQUENCE [LARGE SCALE GENOMIC DNA]</scope>
    <source>
        <strain evidence="2">DSM 15718</strain>
    </source>
</reference>
<protein>
    <recommendedName>
        <fullName evidence="3">Phage major capsid protein, HK97 family</fullName>
    </recommendedName>
</protein>
<sequence>MPANFAEVWLDRVRQNLTTQDVAPWLDGIPELDTNVLEMGSGDASELNVIHIPRTSFNPDVLLNNTAYPLAVQAYTDDETVVSLDKYQTKPTSISDDKIIGASYAVIDPATKSHTNAINTKKYKKAAHAIAPASNDAATPVIAATGAPRTVGGNASLTYEDMVRLKEALDTAEVSTEGRRLVLSTAHWNDLLVDRKNFGDKLVNYNTGMPAPQIAGFQLFQYNGNPLYTDAGVKKAFGALKAAGDRRGSFAFWIGQIAKKSGLTKQYFKEAKNDPEAQTNLLNYRHYFIAMPFDSKGIGAIY</sequence>
<dbReference type="OrthoDB" id="1228719at2"/>
<proteinExistence type="predicted"/>
<evidence type="ECO:0000313" key="2">
    <source>
        <dbReference type="Proteomes" id="UP000198569"/>
    </source>
</evidence>
<evidence type="ECO:0008006" key="3">
    <source>
        <dbReference type="Google" id="ProtNLM"/>
    </source>
</evidence>
<evidence type="ECO:0000313" key="1">
    <source>
        <dbReference type="EMBL" id="SDX11573.1"/>
    </source>
</evidence>
<gene>
    <name evidence="1" type="ORF">SAMN05444338_10764</name>
</gene>
<dbReference type="STRING" id="229203.SAMN05444338_10764"/>
<dbReference type="Pfam" id="PF25209">
    <property type="entry name" value="Phage_capsid_4"/>
    <property type="match status" value="1"/>
</dbReference>
<keyword evidence="2" id="KW-1185">Reference proteome</keyword>
<dbReference type="Proteomes" id="UP000198569">
    <property type="component" value="Unassembled WGS sequence"/>
</dbReference>
<name>A0A1H2Z2A6_9FLAO</name>
<dbReference type="AlphaFoldDB" id="A0A1H2Z2A6"/>